<gene>
    <name evidence="1" type="ORF">AWW67_03100</name>
</gene>
<dbReference type="Gene3D" id="2.40.160.50">
    <property type="entry name" value="membrane protein fhac: a member of the omp85/tpsb transporter family"/>
    <property type="match status" value="1"/>
</dbReference>
<dbReference type="RefSeq" id="WP_062300904.1">
    <property type="nucleotide sequence ID" value="NZ_LRPB01000023.1"/>
</dbReference>
<dbReference type="STRING" id="1914963.AWW67_03100"/>
<dbReference type="EMBL" id="LRPB01000023">
    <property type="protein sequence ID" value="KYG84113.1"/>
    <property type="molecule type" value="Genomic_DNA"/>
</dbReference>
<name>A0A150XZE0_9BACT</name>
<sequence>MPKIYLKYIYCLFLYGFLCLSVQAQEKYVLTIEVAEQESAVLKRYNFPKEHTDSLSAQRAVHNLVRALHSDGYLLAYVASHASSSQQVSYKISIGEKFTWMKLSPGNVENSLLRRSGYKQSQFDGKPFRFNQVARMEKSLLSFAERNGYPFASLKLDSLRIEENQIGASLNLDLGPLILFDSLDIKSDFTLKARFLGNYLGVVQGNPYDQRKIDYLGQRLRNLPYLRLSEASTLTFQNSEATVHLKVEKRPVNQIDGIIGFLPNSNRSDGLLITGQVDIDLLNPFGSGKQIGLHWQKLSEETQNLNLQYAHPNVLGSPLNFDFALDFLKQDTLFTKRIFDLKIGYNLGGNSFLNAFSSSEGTDLIGTPKIRNNELPAVIDFDLTSYGMGFEWNNFDDPFLISKGTGISLEASTGNKKISRNVGLPAEVYDGVDLKTLQYTFRLNFQNYLRLKNNFVLVNKLSGGLKANDQLFRNDAFRLGGLKSIRGFNENFFFATKYALATLEGRLLFDESSYLLLFSDLAYIRGEFKTSPTSDWALGLGAGLSFTTSSGIFNFIYALGSSQNTGSFNFSQSKIHFGYTTRF</sequence>
<organism evidence="1 2">
    <name type="scientific">Roseivirga seohaensis</name>
    <dbReference type="NCBI Taxonomy" id="1914963"/>
    <lineage>
        <taxon>Bacteria</taxon>
        <taxon>Pseudomonadati</taxon>
        <taxon>Bacteroidota</taxon>
        <taxon>Cytophagia</taxon>
        <taxon>Cytophagales</taxon>
        <taxon>Roseivirgaceae</taxon>
        <taxon>Roseivirga</taxon>
    </lineage>
</organism>
<protein>
    <submittedName>
        <fullName evidence="1">Uncharacterized protein</fullName>
    </submittedName>
</protein>
<reference evidence="1 2" key="1">
    <citation type="submission" date="2016-01" db="EMBL/GenBank/DDBJ databases">
        <title>Genome sequencing of Roseivirga seohaensis SW-152.</title>
        <authorList>
            <person name="Selvaratnam C."/>
            <person name="Thevarajoo S."/>
            <person name="Goh K.M."/>
            <person name="Ee R."/>
            <person name="Chan K.-G."/>
            <person name="Chong C.S."/>
        </authorList>
    </citation>
    <scope>NUCLEOTIDE SEQUENCE [LARGE SCALE GENOMIC DNA]</scope>
    <source>
        <strain evidence="1 2">SW-152</strain>
    </source>
</reference>
<comment type="caution">
    <text evidence="1">The sequence shown here is derived from an EMBL/GenBank/DDBJ whole genome shotgun (WGS) entry which is preliminary data.</text>
</comment>
<evidence type="ECO:0000313" key="1">
    <source>
        <dbReference type="EMBL" id="KYG84113.1"/>
    </source>
</evidence>
<dbReference type="AlphaFoldDB" id="A0A150XZE0"/>
<proteinExistence type="predicted"/>
<dbReference type="Proteomes" id="UP000075663">
    <property type="component" value="Unassembled WGS sequence"/>
</dbReference>
<accession>A0A150XZE0</accession>
<evidence type="ECO:0000313" key="2">
    <source>
        <dbReference type="Proteomes" id="UP000075663"/>
    </source>
</evidence>